<dbReference type="AlphaFoldDB" id="A0A1D6I7F8"/>
<organism evidence="1">
    <name type="scientific">Zea mays</name>
    <name type="common">Maize</name>
    <dbReference type="NCBI Taxonomy" id="4577"/>
    <lineage>
        <taxon>Eukaryota</taxon>
        <taxon>Viridiplantae</taxon>
        <taxon>Streptophyta</taxon>
        <taxon>Embryophyta</taxon>
        <taxon>Tracheophyta</taxon>
        <taxon>Spermatophyta</taxon>
        <taxon>Magnoliopsida</taxon>
        <taxon>Liliopsida</taxon>
        <taxon>Poales</taxon>
        <taxon>Poaceae</taxon>
        <taxon>PACMAD clade</taxon>
        <taxon>Panicoideae</taxon>
        <taxon>Andropogonodae</taxon>
        <taxon>Andropogoneae</taxon>
        <taxon>Tripsacinae</taxon>
        <taxon>Zea</taxon>
    </lineage>
</organism>
<reference evidence="1" key="1">
    <citation type="submission" date="2015-12" db="EMBL/GenBank/DDBJ databases">
        <title>Update maize B73 reference genome by single molecule sequencing technologies.</title>
        <authorList>
            <consortium name="Maize Genome Sequencing Project"/>
            <person name="Ware D."/>
        </authorList>
    </citation>
    <scope>NUCLEOTIDE SEQUENCE [LARGE SCALE GENOMIC DNA]</scope>
    <source>
        <tissue evidence="1">Seedling</tissue>
    </source>
</reference>
<dbReference type="EMBL" id="CM007650">
    <property type="protein sequence ID" value="ONM55995.1"/>
    <property type="molecule type" value="Genomic_DNA"/>
</dbReference>
<proteinExistence type="predicted"/>
<protein>
    <submittedName>
        <fullName evidence="1">Chitinase-like protein 1</fullName>
    </submittedName>
</protein>
<name>A0A1D6I7F8_MAIZE</name>
<evidence type="ECO:0000313" key="1">
    <source>
        <dbReference type="EMBL" id="ONM55995.1"/>
    </source>
</evidence>
<gene>
    <name evidence="1" type="ORF">ZEAMMB73_Zm00001d020974</name>
</gene>
<accession>A0A1D6I7F8</accession>
<sequence length="60" mass="6744">MKRKTRNKIIVWTLALAAVAILVGGTIALVLTAGTLRRVDLRQGIRRRHERYNLALPVLP</sequence>